<sequence>MSAVQAAVGREGKSRGSVLADLRNLWAIDERESSVRFAQSPLGKLVLVALFAAIAKGISAGFMVVLAAAACAYLPRYRSWVVVVASLGILVRHPYYGLEEIGTILAQEGLSDAMAPRLAIGALVLFFGCAWGAFALARRHRDLLFVRRPVVALLLLETAICMLACSPLVHGAARAALWAILSVLTAYTWFLAYGLADQRSRSRGPLSFQMGILHPLWGSTTAPFGKGAAFLRKHEAKTPEELAITQIKGLKLMGWAAVLWMLENALSWVCERQLHIPLTESAVSAFLRGDPYQIAVSWGSLIWATLHGAIALAVFGHQIVAIARLAGYRLPRNTWRPLESRTLAEFWNRYYYYFKELLVELFFLPTFLKVFRNHPRLRVFVATFMAAGVGNAIFHFIRDIKFVVSMGLQGALESFTSYLFYCSILAFAIGISQARMNAGRKLSTSFVGKLWSALCVWSVVVCIHIFGDESRSVALVDRLRFMFSLFGINV</sequence>
<dbReference type="EMBL" id="JBBKZV010000002">
    <property type="protein sequence ID" value="MEJ8821556.1"/>
    <property type="molecule type" value="Genomic_DNA"/>
</dbReference>
<gene>
    <name evidence="2" type="ORF">WKW80_05835</name>
</gene>
<keyword evidence="1" id="KW-0812">Transmembrane</keyword>
<evidence type="ECO:0000313" key="3">
    <source>
        <dbReference type="Proteomes" id="UP001363010"/>
    </source>
</evidence>
<name>A0ABU8VX29_9BURK</name>
<protein>
    <submittedName>
        <fullName evidence="2">Uncharacterized protein</fullName>
    </submittedName>
</protein>
<reference evidence="2 3" key="1">
    <citation type="submission" date="2024-03" db="EMBL/GenBank/DDBJ databases">
        <title>Novel species of the genus Variovorax.</title>
        <authorList>
            <person name="Liu Q."/>
            <person name="Xin Y.-H."/>
        </authorList>
    </citation>
    <scope>NUCLEOTIDE SEQUENCE [LARGE SCALE GENOMIC DNA]</scope>
    <source>
        <strain evidence="2 3">KACC 18501</strain>
    </source>
</reference>
<keyword evidence="3" id="KW-1185">Reference proteome</keyword>
<feature type="transmembrane region" description="Helical" evidence="1">
    <location>
        <begin position="175"/>
        <end position="196"/>
    </location>
</feature>
<comment type="caution">
    <text evidence="2">The sequence shown here is derived from an EMBL/GenBank/DDBJ whole genome shotgun (WGS) entry which is preliminary data.</text>
</comment>
<evidence type="ECO:0000256" key="1">
    <source>
        <dbReference type="SAM" id="Phobius"/>
    </source>
</evidence>
<keyword evidence="1" id="KW-0472">Membrane</keyword>
<feature type="transmembrane region" description="Helical" evidence="1">
    <location>
        <begin position="417"/>
        <end position="434"/>
    </location>
</feature>
<feature type="transmembrane region" description="Helical" evidence="1">
    <location>
        <begin position="118"/>
        <end position="137"/>
    </location>
</feature>
<dbReference type="RefSeq" id="WP_340362599.1">
    <property type="nucleotide sequence ID" value="NZ_JBBKZV010000002.1"/>
</dbReference>
<proteinExistence type="predicted"/>
<evidence type="ECO:0000313" key="2">
    <source>
        <dbReference type="EMBL" id="MEJ8821556.1"/>
    </source>
</evidence>
<feature type="transmembrane region" description="Helical" evidence="1">
    <location>
        <begin position="446"/>
        <end position="466"/>
    </location>
</feature>
<feature type="transmembrane region" description="Helical" evidence="1">
    <location>
        <begin position="149"/>
        <end position="169"/>
    </location>
</feature>
<feature type="transmembrane region" description="Helical" evidence="1">
    <location>
        <begin position="45"/>
        <end position="73"/>
    </location>
</feature>
<dbReference type="Proteomes" id="UP001363010">
    <property type="component" value="Unassembled WGS sequence"/>
</dbReference>
<accession>A0ABU8VX29</accession>
<keyword evidence="1" id="KW-1133">Transmembrane helix</keyword>
<organism evidence="2 3">
    <name type="scientific">Variovorax humicola</name>
    <dbReference type="NCBI Taxonomy" id="1769758"/>
    <lineage>
        <taxon>Bacteria</taxon>
        <taxon>Pseudomonadati</taxon>
        <taxon>Pseudomonadota</taxon>
        <taxon>Betaproteobacteria</taxon>
        <taxon>Burkholderiales</taxon>
        <taxon>Comamonadaceae</taxon>
        <taxon>Variovorax</taxon>
    </lineage>
</organism>
<feature type="transmembrane region" description="Helical" evidence="1">
    <location>
        <begin position="379"/>
        <end position="397"/>
    </location>
</feature>